<feature type="domain" description="Transposase TnpC homeodomain" evidence="4">
    <location>
        <begin position="64"/>
        <end position="137"/>
    </location>
</feature>
<dbReference type="InterPro" id="IPR024463">
    <property type="entry name" value="Transposase_TnpC_homeodom"/>
</dbReference>
<evidence type="ECO:0000259" key="3">
    <source>
        <dbReference type="Pfam" id="PF13005"/>
    </source>
</evidence>
<evidence type="ECO:0000259" key="5">
    <source>
        <dbReference type="Pfam" id="PF13817"/>
    </source>
</evidence>
<name>A0AAW3TX22_9SPHN</name>
<dbReference type="PANTHER" id="PTHR33678:SF1">
    <property type="entry name" value="BLL1576 PROTEIN"/>
    <property type="match status" value="1"/>
</dbReference>
<dbReference type="Pfam" id="PF13005">
    <property type="entry name" value="zf-IS66"/>
    <property type="match status" value="1"/>
</dbReference>
<dbReference type="InterPro" id="IPR024474">
    <property type="entry name" value="Znf_dom_IS66"/>
</dbReference>
<evidence type="ECO:0000259" key="4">
    <source>
        <dbReference type="Pfam" id="PF13007"/>
    </source>
</evidence>
<dbReference type="Pfam" id="PF13007">
    <property type="entry name" value="LZ_Tnp_IS66"/>
    <property type="match status" value="1"/>
</dbReference>
<feature type="compositionally biased region" description="Low complexity" evidence="1">
    <location>
        <begin position="102"/>
        <end position="111"/>
    </location>
</feature>
<evidence type="ECO:0000259" key="2">
    <source>
        <dbReference type="Pfam" id="PF03050"/>
    </source>
</evidence>
<keyword evidence="7" id="KW-1185">Reference proteome</keyword>
<dbReference type="InterPro" id="IPR052344">
    <property type="entry name" value="Transposase-related"/>
</dbReference>
<feature type="domain" description="Transposase IS66 central" evidence="2">
    <location>
        <begin position="203"/>
        <end position="491"/>
    </location>
</feature>
<reference evidence="6 7" key="1">
    <citation type="submission" date="2020-08" db="EMBL/GenBank/DDBJ databases">
        <title>Genomic Encyclopedia of Type Strains, Phase IV (KMG-IV): sequencing the most valuable type-strain genomes for metagenomic binning, comparative biology and taxonomic classification.</title>
        <authorList>
            <person name="Goeker M."/>
        </authorList>
    </citation>
    <scope>NUCLEOTIDE SEQUENCE [LARGE SCALE GENOMIC DNA]</scope>
    <source>
        <strain evidence="6 7">DSM 15581</strain>
    </source>
</reference>
<organism evidence="6 7">
    <name type="scientific">Sphingomonas aquatilis</name>
    <dbReference type="NCBI Taxonomy" id="93063"/>
    <lineage>
        <taxon>Bacteria</taxon>
        <taxon>Pseudomonadati</taxon>
        <taxon>Pseudomonadota</taxon>
        <taxon>Alphaproteobacteria</taxon>
        <taxon>Sphingomonadales</taxon>
        <taxon>Sphingomonadaceae</taxon>
        <taxon>Sphingomonas</taxon>
    </lineage>
</organism>
<feature type="domain" description="Transposase IS66 zinc-finger binding" evidence="3">
    <location>
        <begin position="146"/>
        <end position="188"/>
    </location>
</feature>
<dbReference type="Pfam" id="PF13817">
    <property type="entry name" value="DDE_Tnp_IS66_C"/>
    <property type="match status" value="1"/>
</dbReference>
<gene>
    <name evidence="6" type="ORF">GGR47_003522</name>
</gene>
<evidence type="ECO:0000256" key="1">
    <source>
        <dbReference type="SAM" id="MobiDB-lite"/>
    </source>
</evidence>
<evidence type="ECO:0000313" key="7">
    <source>
        <dbReference type="Proteomes" id="UP000528945"/>
    </source>
</evidence>
<accession>A0AAW3TX22</accession>
<comment type="caution">
    <text evidence="6">The sequence shown here is derived from an EMBL/GenBank/DDBJ whole genome shotgun (WGS) entry which is preliminary data.</text>
</comment>
<dbReference type="InterPro" id="IPR004291">
    <property type="entry name" value="Transposase_IS66_central"/>
</dbReference>
<dbReference type="RefSeq" id="WP_371859730.1">
    <property type="nucleotide sequence ID" value="NZ_JACIDB010000013.1"/>
</dbReference>
<sequence>MSLAMVDLPSDPNELRAFAQALQDQLATIEEARVTTAAELASTVAELRAAKATIQLTALEIEKLKVQLARLRRMQFGQSSERLSREIEQLELRLEELETVEAEATSASADAGVPPPAREKRKPKRLPLPDHLPRHEVVHAAPQADGCGACGGNMSALGEDETEVLEYVPGRFQVVRHVRPKLACQRCDAITQAPAPALPIPRGKAGPGLLAHVLVSKYADHLPLYRQAEIYAREGVDLDRSTMADWVGQVSWLLQPLVDHIRAHVFAADKIHTDDTPVPVLAPGTGKTKTGRLWVYARDDRGWQGIGPPAAAYFYTPDRKGERPRAHLAGFSGFLQADGYTGYDQLYDGRRQPGPIVEVACWAHVRRKIYDVWKATGSTTARTGVSMIDLMYEAEELGRGLPLEDRLERRQVVRVGVDGFFNWAEDTMRRISGKGALADAIRYAVKRRTALTRFCDDARLEADNNRAENCLRPVALGRKNYLFAGSDKGGERAAAIYTLIQTARLNFIDPEAWLRDVLTRVADGHPVNRIGEFAPWSWSNKDV</sequence>
<proteinExistence type="predicted"/>
<dbReference type="Pfam" id="PF03050">
    <property type="entry name" value="DDE_Tnp_IS66"/>
    <property type="match status" value="1"/>
</dbReference>
<dbReference type="InterPro" id="IPR039552">
    <property type="entry name" value="IS66_C"/>
</dbReference>
<dbReference type="NCBIfam" id="NF033517">
    <property type="entry name" value="transpos_IS66"/>
    <property type="match status" value="1"/>
</dbReference>
<dbReference type="Proteomes" id="UP000528945">
    <property type="component" value="Unassembled WGS sequence"/>
</dbReference>
<dbReference type="AlphaFoldDB" id="A0AAW3TX22"/>
<feature type="region of interest" description="Disordered" evidence="1">
    <location>
        <begin position="101"/>
        <end position="130"/>
    </location>
</feature>
<protein>
    <submittedName>
        <fullName evidence="6">Transposase</fullName>
    </submittedName>
</protein>
<dbReference type="EMBL" id="JACIDB010000013">
    <property type="protein sequence ID" value="MBB3877254.1"/>
    <property type="molecule type" value="Genomic_DNA"/>
</dbReference>
<feature type="domain" description="Transposase IS66 C-terminal" evidence="5">
    <location>
        <begin position="498"/>
        <end position="536"/>
    </location>
</feature>
<evidence type="ECO:0000313" key="6">
    <source>
        <dbReference type="EMBL" id="MBB3877254.1"/>
    </source>
</evidence>
<dbReference type="PANTHER" id="PTHR33678">
    <property type="entry name" value="BLL1576 PROTEIN"/>
    <property type="match status" value="1"/>
</dbReference>